<reference evidence="2" key="1">
    <citation type="journal article" date="2006" name="PLoS Biol.">
        <title>Macronuclear genome sequence of the ciliate Tetrahymena thermophila, a model eukaryote.</title>
        <authorList>
            <person name="Eisen J.A."/>
            <person name="Coyne R.S."/>
            <person name="Wu M."/>
            <person name="Wu D."/>
            <person name="Thiagarajan M."/>
            <person name="Wortman J.R."/>
            <person name="Badger J.H."/>
            <person name="Ren Q."/>
            <person name="Amedeo P."/>
            <person name="Jones K.M."/>
            <person name="Tallon L.J."/>
            <person name="Delcher A.L."/>
            <person name="Salzberg S.L."/>
            <person name="Silva J.C."/>
            <person name="Haas B.J."/>
            <person name="Majoros W.H."/>
            <person name="Farzad M."/>
            <person name="Carlton J.M."/>
            <person name="Smith R.K. Jr."/>
            <person name="Garg J."/>
            <person name="Pearlman R.E."/>
            <person name="Karrer K.M."/>
            <person name="Sun L."/>
            <person name="Manning G."/>
            <person name="Elde N.C."/>
            <person name="Turkewitz A.P."/>
            <person name="Asai D.J."/>
            <person name="Wilkes D.E."/>
            <person name="Wang Y."/>
            <person name="Cai H."/>
            <person name="Collins K."/>
            <person name="Stewart B.A."/>
            <person name="Lee S.R."/>
            <person name="Wilamowska K."/>
            <person name="Weinberg Z."/>
            <person name="Ruzzo W.L."/>
            <person name="Wloga D."/>
            <person name="Gaertig J."/>
            <person name="Frankel J."/>
            <person name="Tsao C.-C."/>
            <person name="Gorovsky M.A."/>
            <person name="Keeling P.J."/>
            <person name="Waller R.F."/>
            <person name="Patron N.J."/>
            <person name="Cherry J.M."/>
            <person name="Stover N.A."/>
            <person name="Krieger C.J."/>
            <person name="del Toro C."/>
            <person name="Ryder H.F."/>
            <person name="Williamson S.C."/>
            <person name="Barbeau R.A."/>
            <person name="Hamilton E.P."/>
            <person name="Orias E."/>
        </authorList>
    </citation>
    <scope>NUCLEOTIDE SEQUENCE [LARGE SCALE GENOMIC DNA]</scope>
    <source>
        <strain evidence="2">SB210</strain>
    </source>
</reference>
<dbReference type="AlphaFoldDB" id="I7LWW6"/>
<sequence>MKTPKKLKNKYITKFKKTFKDLHKIKRFLFRFLGCLLLPLLFISILITDYLNIYLLESERQWQSYEIQAKNFTDSVNDQLNLNHIINEKQNQFILENNLNQEKGLQLNYMYYYQILNDQLQNCQSQKEELIYALQDYFYDKNSDLQKGYTFEVDQKLRNIASYSKIRKQHQYTTFVYGVQTKKFQSVFLFNEQEEFYKNIDFILSDQDWKRQYIKLNGNKVQIHIDFQEDYVIRAIGIQNLISDYSDGCEINKLKIISVAKNINKIVNANEDELRDLSEVYSLSDRHYYKVDEQVIETYYFQIDEFLLDQLSSGLKLELENSGNSQYTCIFKIKILV</sequence>
<dbReference type="InParanoid" id="I7LWW6"/>
<keyword evidence="1" id="KW-0812">Transmembrane</keyword>
<dbReference type="Proteomes" id="UP000009168">
    <property type="component" value="Unassembled WGS sequence"/>
</dbReference>
<dbReference type="GeneID" id="7843419"/>
<protein>
    <submittedName>
        <fullName evidence="1">Transmembrane protein, putative</fullName>
    </submittedName>
</protein>
<name>I7LWW6_TETTS</name>
<dbReference type="KEGG" id="tet:TTHERM_00494510"/>
<organism evidence="1 2">
    <name type="scientific">Tetrahymena thermophila (strain SB210)</name>
    <dbReference type="NCBI Taxonomy" id="312017"/>
    <lineage>
        <taxon>Eukaryota</taxon>
        <taxon>Sar</taxon>
        <taxon>Alveolata</taxon>
        <taxon>Ciliophora</taxon>
        <taxon>Intramacronucleata</taxon>
        <taxon>Oligohymenophorea</taxon>
        <taxon>Hymenostomatida</taxon>
        <taxon>Tetrahymenina</taxon>
        <taxon>Tetrahymenidae</taxon>
        <taxon>Tetrahymena</taxon>
    </lineage>
</organism>
<accession>I7LWW6</accession>
<proteinExistence type="predicted"/>
<dbReference type="HOGENOM" id="CLU_825102_0_0_1"/>
<dbReference type="RefSeq" id="XP_001023235.2">
    <property type="nucleotide sequence ID" value="XM_001023235.3"/>
</dbReference>
<keyword evidence="1" id="KW-0472">Membrane</keyword>
<keyword evidence="2" id="KW-1185">Reference proteome</keyword>
<gene>
    <name evidence="1" type="ORF">TTHERM_00494510</name>
</gene>
<evidence type="ECO:0000313" key="2">
    <source>
        <dbReference type="Proteomes" id="UP000009168"/>
    </source>
</evidence>
<evidence type="ECO:0000313" key="1">
    <source>
        <dbReference type="EMBL" id="EAS02990.2"/>
    </source>
</evidence>
<dbReference type="EMBL" id="GG662512">
    <property type="protein sequence ID" value="EAS02990.2"/>
    <property type="molecule type" value="Genomic_DNA"/>
</dbReference>